<keyword evidence="20" id="KW-1185">Reference proteome</keyword>
<dbReference type="GO" id="GO:0098609">
    <property type="term" value="P:cell-cell adhesion"/>
    <property type="evidence" value="ECO:0007669"/>
    <property type="project" value="TreeGrafter"/>
</dbReference>
<dbReference type="SUPFAM" id="SSF69179">
    <property type="entry name" value="Integrin domains"/>
    <property type="match status" value="5"/>
</dbReference>
<dbReference type="Gene3D" id="1.20.5.930">
    <property type="entry name" value="Bicelle-embedded integrin alpha(iib) transmembrane segment"/>
    <property type="match status" value="1"/>
</dbReference>
<gene>
    <name evidence="19" type="ORF">ROHU_010629</name>
</gene>
<dbReference type="InterPro" id="IPR013517">
    <property type="entry name" value="FG-GAP"/>
</dbReference>
<dbReference type="GO" id="GO:0007229">
    <property type="term" value="P:integrin-mediated signaling pathway"/>
    <property type="evidence" value="ECO:0007669"/>
    <property type="project" value="UniProtKB-KW"/>
</dbReference>
<dbReference type="Pfam" id="PF01839">
    <property type="entry name" value="FG-GAP"/>
    <property type="match status" value="4"/>
</dbReference>
<dbReference type="PRINTS" id="PR01185">
    <property type="entry name" value="INTEGRINA"/>
</dbReference>
<dbReference type="PROSITE" id="PS50234">
    <property type="entry name" value="VWFA"/>
    <property type="match status" value="2"/>
</dbReference>
<sequence length="2728" mass="304574">MEGDEIAPDQDFSSKAFTQRREPVHEIIDTFNELYIDSDDEKEVTVTEDLPPPLDFNEHSHHMYGVDGNQSRLTSIEEHLANLEHQVIVIKGTGKDWWRAERANITDWRTFKQKFLFSFLNEDGQEVIAQKLASRKQGPNESVRDFAFNYRAICLRSKPEMTEDVDTAPTIPFNFYVAQPSNHFFLALPEEENLLCDDADAKLIHQVAQKAETSPDVKAQLQNLMLEWPKNTTIVEPGYMLGVDLMGPFPRSTKQHEYLMVVVDYFSKWVELFPLRSAKAPTIAKILVDEIFTRWGTPAFLVSDRGTQFTSNLLKLVCKQWNVTQKLTTAYHPQTNLTERVNRNLKNMIASYVQENHRSWDQWICDFRFALNSAWHESTGYSPAEIALGRKLIGPLERALQNPPDPDQPSYDAVDRQSQLFDLVRANMERSQARQKKYYDQRRKKIEFSVGDIVWVRSHTLSKDDDGKDSLKSLNIAKLLVSLPLKKASLSGAFNVDTEHPLRFNGTPDDFFGYSVYQTEFGNRKQIIVGAPLQGNSAGQIYSCTADLQFCEQLQSPGSESVRFFGMSAAVSSAGVTSCSPYVPHECDGNSYLNGVCYQFNSSLQASSNFTAAYQECTKTEVNLVFLFDGSSSMKAHEFQMNKDFIKDVMKTLSNSSIKFAAVQFSSDIRTVFDFNDYQNGFAEEKLKNEAHMKSLTNTYRAINYILYKLEVSYKQIYAETEFIYDLFIYLFILDYIIRNNLLNNVLSGANPNAVKALVIITDGEPSDNDNENVLKTCDEQNILRYVIGVGKVTLATVTHLASAPKDNNTFYIQQYSGLQGLLDNLQKKIYNIEGSKEAHGRYRQKELSQSGFSVVSSQEDSVIVGSVGSNDWRGALYEVTGSGSEFRETEITDPAVSRDSYMGYSTVLGTRGGVPHLFSGAPRAEHTGLVTLFTKNKNTWTVTRNIKGEQIGSYFGASLSLLDVDSDGDSDFLLVGAPLFYQSQPRTEGRLYVYAFSEQNFQKMPNVSETTTGRFAASLASLKDLNGDSLSDVAVGAPLEDEGVVYIYLGDRTLGINPKHAPQMDMNDDNLTDIVIGAQGGIVLLKARPVMSVSAQLSFSPKEISLNYFECPGDSAFNAFNLSSCFTVTERTSSTGSLEKKLNVSLNLNVDVVRGMSRGFFDQKDLSSRTLQQSVLLDPGFSCFNFSIFMLRYIADTVSPLKIQINFSQSEMLSGNSLAVLDIHSRTEEYVEVPFQRNCNSNSSCVADLKLNFSFTNDTLVVENQAHFTVLVTLANPGDDSYNTSIVLHYPEGLSFSKFEAIESSRTRSSCGDRDGGATNRTTCRINQPVYRSNTTTQFLGTFRVTIWDRDWSDRMEMMIIAGREAENSVTYLNFSVEDKAPKPLDITYKVENLRGKGLPVSVTFTLPCQTAPVILTHHSISVHENKTLCDFKPEQQDGHCGKFECRQFNLQKTSAVYFNLTAQAALHNMTEYEHINPFKEIRSDYVFNISAELHYNTSRYNQTLTGLKTAVKVEVVDPPSRMLIVSIGAVGGFILLIIIFLLLLRTSSSRMETLGLILFMWASLSGAFNVDTEHPLRFNGTPDDFFGYSVYQTEFGNRKQIIVGAPLQGNSAGQIYSCTADLQFCEQLQSPGSESVRFFGMSAAVSSAAVTSCSPYVPHECDGNSYLNGVCYQFNSSSQAVSNFTAAYQECTKREVNLVFLFDGSSSMKAHEFQMNKDFIKNIMKTLSNSSIKFAAVQFSSDIRTVFDFNDYQNGFAEEKLKNEAHMKSLTNTYRAINYILNNLLNNVLSGANPNAVKALVIITDGEPSDNDNKNVLKTCDEQNILRYVIGVGKVTLATVTHLASAPKHNNTFYIQQYSGLQGLLDNLQKKIYNIQGSKEAHGRDRQRELSQSGFSVVYYESVLRLKLRHQRLFQDSVIVGSVGSNDWRGALYEVTGSGSEFRETEITDPAVSRDSYMGYSTVLGTRGGVPHLFSGAPRAEHTGLVTLFTKNKNTWTVTRNIKGEQIGSYFGASLSLLDVDSDGDSDFLLVGAPLFYQSQPRTEGRLYVYAFSEQNFQKMLNVSETTTGRFAASLASLKDLNGDSLSDVAVGAPLEDEGVVYIYLGDRTLGINPKHAPQRIPARSVLSGLQQFGVSLSGQMDMNDDNLTDIVIGAQGGIVLLKARPVMSVSAQLSFSPKEISLNYFECPGDSAFNAFNLSSCFTVTERTGSTGSLEKKLNVSLNLNVDVVRGMSRGFFDQKDSSSRTLQQSVLLDPGFSCFNFSIFMLRCVKDTVSPLKIRMNLSQAEKFYGKSLAVLDIHSRTEEYVQVPFQRNCNSNNSCVADLKLNFSFTARPVMSVSAQLSFSPKEISLNYFECPGDSAFNAFNLSSCFTVTERTGSTGSLEKKLNVSLNLNVDVVRGMSRGFFDQKDSSSRTLQQSVLLDPGFSCFNFSIFMLRCVADTVSPLKIRMNLSQAEKFYGKSLAVLDIHSRTEEYVQVPFQRNCNSNNSCVADLKLNFSFTARPVMSVSAQLSFSPKEISLNCFECPGHNTFNTFNLTSCFTVTEKNRSTGSLEKTLNVSLNLNVDVVRGMSRGFFDQKDSSSRTLQQSVLLDPGFSCFNFSIFMLGCVADTVTLLKIRMNLSQIEMLTGNSVAVLDIHSRTEEYVEVSVKFVIPPNQMMLIVASSVGGGFIMYIIILVVLVKLGFFKRMRPQDLFQEDENVTLIKKTESLVRTSVERKRTEME</sequence>
<dbReference type="SUPFAM" id="SSF69318">
    <property type="entry name" value="Integrin alpha N-terminal domain"/>
    <property type="match status" value="2"/>
</dbReference>
<dbReference type="InterPro" id="IPR028994">
    <property type="entry name" value="Integrin_alpha_N"/>
</dbReference>
<feature type="transmembrane region" description="Helical" evidence="16">
    <location>
        <begin position="1553"/>
        <end position="1572"/>
    </location>
</feature>
<evidence type="ECO:0000256" key="12">
    <source>
        <dbReference type="ARBA" id="ARBA00023157"/>
    </source>
</evidence>
<evidence type="ECO:0000256" key="1">
    <source>
        <dbReference type="ARBA" id="ARBA00004479"/>
    </source>
</evidence>
<keyword evidence="6" id="KW-0677">Repeat</keyword>
<dbReference type="GO" id="GO:0003676">
    <property type="term" value="F:nucleic acid binding"/>
    <property type="evidence" value="ECO:0007669"/>
    <property type="project" value="InterPro"/>
</dbReference>
<comment type="similarity">
    <text evidence="2 16">Belongs to the integrin alpha chain family.</text>
</comment>
<feature type="repeat" description="FG-GAP" evidence="15">
    <location>
        <begin position="1571"/>
        <end position="1629"/>
    </location>
</feature>
<organism evidence="19 20">
    <name type="scientific">Labeo rohita</name>
    <name type="common">Indian major carp</name>
    <name type="synonym">Cyprinus rohita</name>
    <dbReference type="NCBI Taxonomy" id="84645"/>
    <lineage>
        <taxon>Eukaryota</taxon>
        <taxon>Metazoa</taxon>
        <taxon>Chordata</taxon>
        <taxon>Craniata</taxon>
        <taxon>Vertebrata</taxon>
        <taxon>Euteleostomi</taxon>
        <taxon>Actinopterygii</taxon>
        <taxon>Neopterygii</taxon>
        <taxon>Teleostei</taxon>
        <taxon>Ostariophysi</taxon>
        <taxon>Cypriniformes</taxon>
        <taxon>Cyprinidae</taxon>
        <taxon>Labeoninae</taxon>
        <taxon>Labeonini</taxon>
        <taxon>Labeo</taxon>
    </lineage>
</organism>
<name>A0A498M1B7_LABRO</name>
<dbReference type="InterPro" id="IPR013519">
    <property type="entry name" value="Int_alpha_beta-p"/>
</dbReference>
<dbReference type="Gene3D" id="2.130.10.130">
    <property type="entry name" value="Integrin alpha, N-terminal"/>
    <property type="match status" value="3"/>
</dbReference>
<dbReference type="InterPro" id="IPR013649">
    <property type="entry name" value="Integrin_alpha_Ig-like_1"/>
</dbReference>
<dbReference type="EMBL" id="QBIY01013136">
    <property type="protein sequence ID" value="RXN11455.1"/>
    <property type="molecule type" value="Genomic_DNA"/>
</dbReference>
<dbReference type="SUPFAM" id="SSF53300">
    <property type="entry name" value="vWA-like"/>
    <property type="match status" value="2"/>
</dbReference>
<protein>
    <submittedName>
        <fullName evidence="19">Integrin alpha-L-like protein</fullName>
    </submittedName>
</protein>
<evidence type="ECO:0000256" key="5">
    <source>
        <dbReference type="ARBA" id="ARBA00022729"/>
    </source>
</evidence>
<dbReference type="FunFam" id="3.30.420.10:FF:000032">
    <property type="entry name" value="Retrovirus-related Pol polyprotein from transposon 297-like Protein"/>
    <property type="match status" value="1"/>
</dbReference>
<dbReference type="InterPro" id="IPR036397">
    <property type="entry name" value="RNaseH_sf"/>
</dbReference>
<evidence type="ECO:0000256" key="4">
    <source>
        <dbReference type="ARBA" id="ARBA00022723"/>
    </source>
</evidence>
<dbReference type="PROSITE" id="PS50994">
    <property type="entry name" value="INTEGRASE"/>
    <property type="match status" value="1"/>
</dbReference>
<dbReference type="Gene3D" id="3.30.420.10">
    <property type="entry name" value="Ribonuclease H-like superfamily/Ribonuclease H"/>
    <property type="match status" value="1"/>
</dbReference>
<dbReference type="PROSITE" id="PS51470">
    <property type="entry name" value="FG_GAP"/>
    <property type="match status" value="7"/>
</dbReference>
<evidence type="ECO:0000256" key="13">
    <source>
        <dbReference type="ARBA" id="ARBA00023170"/>
    </source>
</evidence>
<evidence type="ECO:0000256" key="7">
    <source>
        <dbReference type="ARBA" id="ARBA00022837"/>
    </source>
</evidence>
<dbReference type="InterPro" id="IPR036465">
    <property type="entry name" value="vWFA_dom_sf"/>
</dbReference>
<dbReference type="InterPro" id="IPR048285">
    <property type="entry name" value="Integrin_alpha_Ig-like_2"/>
</dbReference>
<feature type="domain" description="VWFA" evidence="17">
    <location>
        <begin position="1699"/>
        <end position="1870"/>
    </location>
</feature>
<feature type="domain" description="VWFA" evidence="17">
    <location>
        <begin position="623"/>
        <end position="826"/>
    </location>
</feature>
<dbReference type="GO" id="GO:0015074">
    <property type="term" value="P:DNA integration"/>
    <property type="evidence" value="ECO:0007669"/>
    <property type="project" value="InterPro"/>
</dbReference>
<keyword evidence="8 16" id="KW-0130">Cell adhesion</keyword>
<feature type="repeat" description="FG-GAP" evidence="15">
    <location>
        <begin position="495"/>
        <end position="553"/>
    </location>
</feature>
<dbReference type="InterPro" id="IPR002035">
    <property type="entry name" value="VWF_A"/>
</dbReference>
<dbReference type="Gene3D" id="2.60.40.1510">
    <property type="entry name" value="ntegrin, alpha v. Chain A, domain 3"/>
    <property type="match status" value="1"/>
</dbReference>
<dbReference type="InterPro" id="IPR012337">
    <property type="entry name" value="RNaseH-like_sf"/>
</dbReference>
<dbReference type="SUPFAM" id="SSF53098">
    <property type="entry name" value="Ribonuclease H-like"/>
    <property type="match status" value="1"/>
</dbReference>
<feature type="repeat" description="FG-GAP" evidence="15">
    <location>
        <begin position="1005"/>
        <end position="1058"/>
    </location>
</feature>
<dbReference type="SMART" id="SM00327">
    <property type="entry name" value="VWA"/>
    <property type="match status" value="2"/>
</dbReference>
<dbReference type="PRINTS" id="PR00453">
    <property type="entry name" value="VWFADOMAIN"/>
</dbReference>
<evidence type="ECO:0000259" key="17">
    <source>
        <dbReference type="PROSITE" id="PS50234"/>
    </source>
</evidence>
<feature type="transmembrane region" description="Helical" evidence="16">
    <location>
        <begin position="2663"/>
        <end position="2686"/>
    </location>
</feature>
<dbReference type="Pfam" id="PF00665">
    <property type="entry name" value="rve"/>
    <property type="match status" value="1"/>
</dbReference>
<keyword evidence="12" id="KW-1015">Disulfide bond</keyword>
<dbReference type="Pfam" id="PF20805">
    <property type="entry name" value="Integrin_A_Ig_2"/>
    <property type="match status" value="1"/>
</dbReference>
<keyword evidence="4" id="KW-0479">Metal-binding</keyword>
<keyword evidence="5" id="KW-0732">Signal</keyword>
<evidence type="ECO:0000256" key="9">
    <source>
        <dbReference type="ARBA" id="ARBA00022989"/>
    </source>
</evidence>
<evidence type="ECO:0000256" key="8">
    <source>
        <dbReference type="ARBA" id="ARBA00022889"/>
    </source>
</evidence>
<comment type="subcellular location">
    <subcellularLocation>
        <location evidence="1 16">Membrane</location>
        <topology evidence="1 16">Single-pass type I membrane protein</topology>
    </subcellularLocation>
</comment>
<dbReference type="GO" id="GO:0009897">
    <property type="term" value="C:external side of plasma membrane"/>
    <property type="evidence" value="ECO:0007669"/>
    <property type="project" value="TreeGrafter"/>
</dbReference>
<accession>A0A498M1B7</accession>
<comment type="caution">
    <text evidence="19">The sequence shown here is derived from an EMBL/GenBank/DDBJ whole genome shotgun (WGS) entry which is preliminary data.</text>
</comment>
<dbReference type="PANTHER" id="PTHR23220:SF84">
    <property type="entry name" value="INTEGRIN ALPHA-L"/>
    <property type="match status" value="1"/>
</dbReference>
<evidence type="ECO:0000256" key="11">
    <source>
        <dbReference type="ARBA" id="ARBA00023136"/>
    </source>
</evidence>
<keyword evidence="7" id="KW-0106">Calcium</keyword>
<dbReference type="InterPro" id="IPR032695">
    <property type="entry name" value="Integrin_dom_sf"/>
</dbReference>
<dbReference type="GO" id="GO:0005178">
    <property type="term" value="F:integrin binding"/>
    <property type="evidence" value="ECO:0007669"/>
    <property type="project" value="TreeGrafter"/>
</dbReference>
<dbReference type="Proteomes" id="UP000290572">
    <property type="component" value="Unassembled WGS sequence"/>
</dbReference>
<dbReference type="InterPro" id="IPR048633">
    <property type="entry name" value="ITGAX-like_Ig_3"/>
</dbReference>
<dbReference type="Gene3D" id="2.60.40.1460">
    <property type="entry name" value="Integrin domains. Chain A, domain 2"/>
    <property type="match status" value="4"/>
</dbReference>
<dbReference type="PANTHER" id="PTHR23220">
    <property type="entry name" value="INTEGRIN ALPHA"/>
    <property type="match status" value="1"/>
</dbReference>
<evidence type="ECO:0000259" key="18">
    <source>
        <dbReference type="PROSITE" id="PS50994"/>
    </source>
</evidence>
<dbReference type="GO" id="GO:0008305">
    <property type="term" value="C:integrin complex"/>
    <property type="evidence" value="ECO:0007669"/>
    <property type="project" value="InterPro"/>
</dbReference>
<feature type="transmembrane region" description="Helical" evidence="16">
    <location>
        <begin position="1524"/>
        <end position="1546"/>
    </location>
</feature>
<dbReference type="InterPro" id="IPR000413">
    <property type="entry name" value="Integrin_alpha"/>
</dbReference>
<keyword evidence="11 16" id="KW-0472">Membrane</keyword>
<evidence type="ECO:0000256" key="14">
    <source>
        <dbReference type="ARBA" id="ARBA00023180"/>
    </source>
</evidence>
<evidence type="ECO:0000256" key="6">
    <source>
        <dbReference type="ARBA" id="ARBA00022737"/>
    </source>
</evidence>
<keyword evidence="10 16" id="KW-0401">Integrin</keyword>
<keyword evidence="9 16" id="KW-1133">Transmembrane helix</keyword>
<dbReference type="Pfam" id="PF08441">
    <property type="entry name" value="Integrin_A_Ig_1"/>
    <property type="match status" value="4"/>
</dbReference>
<dbReference type="Pfam" id="PF00092">
    <property type="entry name" value="VWA"/>
    <property type="match status" value="3"/>
</dbReference>
<dbReference type="SMART" id="SM00191">
    <property type="entry name" value="Int_alpha"/>
    <property type="match status" value="9"/>
</dbReference>
<evidence type="ECO:0000313" key="19">
    <source>
        <dbReference type="EMBL" id="RXN11455.1"/>
    </source>
</evidence>
<feature type="repeat" description="FG-GAP" evidence="15">
    <location>
        <begin position="2121"/>
        <end position="2181"/>
    </location>
</feature>
<evidence type="ECO:0000256" key="2">
    <source>
        <dbReference type="ARBA" id="ARBA00008054"/>
    </source>
</evidence>
<dbReference type="GO" id="GO:0046872">
    <property type="term" value="F:metal ion binding"/>
    <property type="evidence" value="ECO:0007669"/>
    <property type="project" value="UniProtKB-KW"/>
</dbReference>
<dbReference type="STRING" id="84645.A0A498M1B7"/>
<evidence type="ECO:0000313" key="20">
    <source>
        <dbReference type="Proteomes" id="UP000290572"/>
    </source>
</evidence>
<feature type="repeat" description="FG-GAP" evidence="15">
    <location>
        <begin position="1999"/>
        <end position="2061"/>
    </location>
</feature>
<feature type="repeat" description="FG-GAP" evidence="15">
    <location>
        <begin position="2062"/>
        <end position="2115"/>
    </location>
</feature>
<dbReference type="InterPro" id="IPR001584">
    <property type="entry name" value="Integrase_cat-core"/>
</dbReference>
<reference evidence="19 20" key="1">
    <citation type="submission" date="2018-03" db="EMBL/GenBank/DDBJ databases">
        <title>Draft genome sequence of Rohu Carp (Labeo rohita).</title>
        <authorList>
            <person name="Das P."/>
            <person name="Kushwaha B."/>
            <person name="Joshi C.G."/>
            <person name="Kumar D."/>
            <person name="Nagpure N.S."/>
            <person name="Sahoo L."/>
            <person name="Das S.P."/>
            <person name="Bit A."/>
            <person name="Patnaik S."/>
            <person name="Meher P.K."/>
            <person name="Jayasankar P."/>
            <person name="Koringa P.G."/>
            <person name="Patel N.V."/>
            <person name="Hinsu A.T."/>
            <person name="Kumar R."/>
            <person name="Pandey M."/>
            <person name="Agarwal S."/>
            <person name="Srivastava S."/>
            <person name="Singh M."/>
            <person name="Iquebal M.A."/>
            <person name="Jaiswal S."/>
            <person name="Angadi U.B."/>
            <person name="Kumar N."/>
            <person name="Raza M."/>
            <person name="Shah T.M."/>
            <person name="Rai A."/>
            <person name="Jena J.K."/>
        </authorList>
    </citation>
    <scope>NUCLEOTIDE SEQUENCE [LARGE SCALE GENOMIC DNA]</scope>
    <source>
        <strain evidence="19">DASCIFA01</strain>
        <tissue evidence="19">Testis</tissue>
    </source>
</reference>
<keyword evidence="14" id="KW-0325">Glycoprotein</keyword>
<dbReference type="Pfam" id="PF21520">
    <property type="entry name" value="ITGAX-like_Ig_3"/>
    <property type="match status" value="1"/>
</dbReference>
<evidence type="ECO:0000256" key="16">
    <source>
        <dbReference type="RuleBase" id="RU003762"/>
    </source>
</evidence>
<evidence type="ECO:0000256" key="15">
    <source>
        <dbReference type="PROSITE-ProRule" id="PRU00803"/>
    </source>
</evidence>
<keyword evidence="3 16" id="KW-0812">Transmembrane</keyword>
<dbReference type="GO" id="GO:0007160">
    <property type="term" value="P:cell-matrix adhesion"/>
    <property type="evidence" value="ECO:0007669"/>
    <property type="project" value="TreeGrafter"/>
</dbReference>
<dbReference type="GO" id="GO:0033627">
    <property type="term" value="P:cell adhesion mediated by integrin"/>
    <property type="evidence" value="ECO:0007669"/>
    <property type="project" value="TreeGrafter"/>
</dbReference>
<evidence type="ECO:0000256" key="10">
    <source>
        <dbReference type="ARBA" id="ARBA00023037"/>
    </source>
</evidence>
<evidence type="ECO:0000256" key="3">
    <source>
        <dbReference type="ARBA" id="ARBA00022692"/>
    </source>
</evidence>
<dbReference type="Gene3D" id="3.40.50.410">
    <property type="entry name" value="von Willebrand factor, type A domain"/>
    <property type="match status" value="1"/>
</dbReference>
<keyword evidence="13 16" id="KW-0675">Receptor</keyword>
<proteinExistence type="inferred from homology"/>
<feature type="repeat" description="FG-GAP" evidence="15">
    <location>
        <begin position="942"/>
        <end position="1004"/>
    </location>
</feature>
<comment type="caution">
    <text evidence="16">Lacks conserved residue(s) required for the propagation of feature annotation.</text>
</comment>
<feature type="domain" description="Integrase catalytic" evidence="18">
    <location>
        <begin position="233"/>
        <end position="391"/>
    </location>
</feature>